<evidence type="ECO:0000313" key="4">
    <source>
        <dbReference type="EMBL" id="GAA1755663.1"/>
    </source>
</evidence>
<comment type="caution">
    <text evidence="4">The sequence shown here is derived from an EMBL/GenBank/DDBJ whole genome shotgun (WGS) entry which is preliminary data.</text>
</comment>
<dbReference type="InterPro" id="IPR016267">
    <property type="entry name" value="UDPGP_trans"/>
</dbReference>
<comment type="similarity">
    <text evidence="1">Belongs to the UDPGP type 1 family.</text>
</comment>
<keyword evidence="3 4" id="KW-0548">Nucleotidyltransferase</keyword>
<protein>
    <submittedName>
        <fullName evidence="4">UTP--glucose-1-phosphate uridylyltransferase</fullName>
    </submittedName>
</protein>
<evidence type="ECO:0000256" key="1">
    <source>
        <dbReference type="ARBA" id="ARBA00010401"/>
    </source>
</evidence>
<reference evidence="4 5" key="1">
    <citation type="journal article" date="2019" name="Int. J. Syst. Evol. Microbiol.">
        <title>The Global Catalogue of Microorganisms (GCM) 10K type strain sequencing project: providing services to taxonomists for standard genome sequencing and annotation.</title>
        <authorList>
            <consortium name="The Broad Institute Genomics Platform"/>
            <consortium name="The Broad Institute Genome Sequencing Center for Infectious Disease"/>
            <person name="Wu L."/>
            <person name="Ma J."/>
        </authorList>
    </citation>
    <scope>NUCLEOTIDE SEQUENCE [LARGE SCALE GENOMIC DNA]</scope>
    <source>
        <strain evidence="4 5">JCM 15591</strain>
    </source>
</reference>
<sequence length="461" mass="49119">MSDEGLAKARAAMTERGTSAAAIAVFERFYRLLESGAQGLIPEDTIDPLSEVTSLADVQVSEEERRAALAQVAVVKLNGGLGTSMGLSGPKTALQVRGELTFLDIIARQTLALRRRYAVDLPLLLMDSFRTSEESLAILAAYPDLAVDGLPLDFLQNAEPKLTADGLEPVSWPADPSLEWCPPGHGDVFVSLQGAGLLEALRSKGIRYVFLSNADNLGATCDPDIAAWLIAKDIPYAAEVCERTANDRKGGHLAVRKTDGRLILRDSAMVAPGEDHYFQDNTRHTLFHANNLWVDIEVLAGLLADGDGVLGLPIIVNRKTVDPTDKGSTKVIQIESAMGAAIEVFEGSRAITVPRSRFRPVKSTNELLLVQSDIFELDDDAQLVSTITHAEPAISLGAVFTHVPGYLARFPAGVPSMRECTSLSVPGDATFGADVRCVGDVVVGGEGPRTIPDGAVLAGTV</sequence>
<keyword evidence="2" id="KW-0808">Transferase</keyword>
<dbReference type="InterPro" id="IPR002618">
    <property type="entry name" value="UDPGP_fam"/>
</dbReference>
<dbReference type="PANTHER" id="PTHR43511">
    <property type="match status" value="1"/>
</dbReference>
<dbReference type="InterPro" id="IPR029044">
    <property type="entry name" value="Nucleotide-diphossugar_trans"/>
</dbReference>
<dbReference type="RefSeq" id="WP_344064115.1">
    <property type="nucleotide sequence ID" value="NZ_BAAAPN010000035.1"/>
</dbReference>
<accession>A0ABN2KGN3</accession>
<dbReference type="Gene3D" id="3.90.550.10">
    <property type="entry name" value="Spore Coat Polysaccharide Biosynthesis Protein SpsA, Chain A"/>
    <property type="match status" value="1"/>
</dbReference>
<dbReference type="Pfam" id="PF01704">
    <property type="entry name" value="UDPGP"/>
    <property type="match status" value="1"/>
</dbReference>
<organism evidence="4 5">
    <name type="scientific">Nostocoides vanveenii</name>
    <dbReference type="NCBI Taxonomy" id="330835"/>
    <lineage>
        <taxon>Bacteria</taxon>
        <taxon>Bacillati</taxon>
        <taxon>Actinomycetota</taxon>
        <taxon>Actinomycetes</taxon>
        <taxon>Micrococcales</taxon>
        <taxon>Intrasporangiaceae</taxon>
        <taxon>Nostocoides</taxon>
    </lineage>
</organism>
<proteinExistence type="inferred from homology"/>
<evidence type="ECO:0000256" key="3">
    <source>
        <dbReference type="ARBA" id="ARBA00022695"/>
    </source>
</evidence>
<dbReference type="GO" id="GO:0016779">
    <property type="term" value="F:nucleotidyltransferase activity"/>
    <property type="evidence" value="ECO:0007669"/>
    <property type="project" value="UniProtKB-KW"/>
</dbReference>
<dbReference type="EMBL" id="BAAAPN010000035">
    <property type="protein sequence ID" value="GAA1755663.1"/>
    <property type="molecule type" value="Genomic_DNA"/>
</dbReference>
<keyword evidence="5" id="KW-1185">Reference proteome</keyword>
<evidence type="ECO:0000313" key="5">
    <source>
        <dbReference type="Proteomes" id="UP001501475"/>
    </source>
</evidence>
<evidence type="ECO:0000256" key="2">
    <source>
        <dbReference type="ARBA" id="ARBA00022679"/>
    </source>
</evidence>
<dbReference type="Proteomes" id="UP001501475">
    <property type="component" value="Unassembled WGS sequence"/>
</dbReference>
<name>A0ABN2KGN3_9MICO</name>
<dbReference type="Gene3D" id="2.160.10.10">
    <property type="entry name" value="Hexapeptide repeat proteins"/>
    <property type="match status" value="1"/>
</dbReference>
<dbReference type="PIRSF" id="PIRSF000806">
    <property type="entry name" value="UDPGP"/>
    <property type="match status" value="1"/>
</dbReference>
<gene>
    <name evidence="4" type="ORF">GCM10009810_14300</name>
</gene>
<dbReference type="SUPFAM" id="SSF53448">
    <property type="entry name" value="Nucleotide-diphospho-sugar transferases"/>
    <property type="match status" value="1"/>
</dbReference>